<feature type="transmembrane region" description="Helical" evidence="1">
    <location>
        <begin position="77"/>
        <end position="99"/>
    </location>
</feature>
<evidence type="ECO:0000256" key="1">
    <source>
        <dbReference type="SAM" id="Phobius"/>
    </source>
</evidence>
<accession>A0A841C869</accession>
<feature type="transmembrane region" description="Helical" evidence="1">
    <location>
        <begin position="111"/>
        <end position="132"/>
    </location>
</feature>
<gene>
    <name evidence="2" type="ORF">HNQ37_001445</name>
</gene>
<organism evidence="2 3">
    <name type="scientific">Lactovum miscens</name>
    <dbReference type="NCBI Taxonomy" id="190387"/>
    <lineage>
        <taxon>Bacteria</taxon>
        <taxon>Bacillati</taxon>
        <taxon>Bacillota</taxon>
        <taxon>Bacilli</taxon>
        <taxon>Lactobacillales</taxon>
        <taxon>Streptococcaceae</taxon>
        <taxon>Lactovum</taxon>
    </lineage>
</organism>
<reference evidence="2 3" key="1">
    <citation type="submission" date="2020-08" db="EMBL/GenBank/DDBJ databases">
        <title>Genomic Encyclopedia of Type Strains, Phase IV (KMG-IV): sequencing the most valuable type-strain genomes for metagenomic binning, comparative biology and taxonomic classification.</title>
        <authorList>
            <person name="Goeker M."/>
        </authorList>
    </citation>
    <scope>NUCLEOTIDE SEQUENCE [LARGE SCALE GENOMIC DNA]</scope>
    <source>
        <strain evidence="2 3">DSM 14925</strain>
    </source>
</reference>
<keyword evidence="1" id="KW-0472">Membrane</keyword>
<keyword evidence="1" id="KW-1133">Transmembrane helix</keyword>
<dbReference type="RefSeq" id="WP_183540699.1">
    <property type="nucleotide sequence ID" value="NZ_JACHHV010000029.1"/>
</dbReference>
<comment type="caution">
    <text evidence="2">The sequence shown here is derived from an EMBL/GenBank/DDBJ whole genome shotgun (WGS) entry which is preliminary data.</text>
</comment>
<dbReference type="InterPro" id="IPR030949">
    <property type="entry name" value="ECF_S_folate_fam"/>
</dbReference>
<dbReference type="EMBL" id="JACHHV010000029">
    <property type="protein sequence ID" value="MBB5888544.1"/>
    <property type="molecule type" value="Genomic_DNA"/>
</dbReference>
<dbReference type="AlphaFoldDB" id="A0A841C869"/>
<evidence type="ECO:0000313" key="2">
    <source>
        <dbReference type="EMBL" id="MBB5888544.1"/>
    </source>
</evidence>
<dbReference type="Gene3D" id="1.10.1760.20">
    <property type="match status" value="1"/>
</dbReference>
<proteinExistence type="predicted"/>
<dbReference type="NCBIfam" id="TIGR04518">
    <property type="entry name" value="ECF_S_folT_fam"/>
    <property type="match status" value="1"/>
</dbReference>
<protein>
    <submittedName>
        <fullName evidence="2">ECF transporter S component (Folate family)</fullName>
    </submittedName>
</protein>
<name>A0A841C869_9LACT</name>
<keyword evidence="1" id="KW-0812">Transmembrane</keyword>
<feature type="transmembrane region" description="Helical" evidence="1">
    <location>
        <begin position="40"/>
        <end position="65"/>
    </location>
</feature>
<feature type="transmembrane region" description="Helical" evidence="1">
    <location>
        <begin position="12"/>
        <end position="33"/>
    </location>
</feature>
<evidence type="ECO:0000313" key="3">
    <source>
        <dbReference type="Proteomes" id="UP000562464"/>
    </source>
</evidence>
<keyword evidence="3" id="KW-1185">Reference proteome</keyword>
<feature type="transmembrane region" description="Helical" evidence="1">
    <location>
        <begin position="152"/>
        <end position="170"/>
    </location>
</feature>
<dbReference type="Proteomes" id="UP000562464">
    <property type="component" value="Unassembled WGS sequence"/>
</dbReference>
<sequence>MKSFRMAKLNLRLVVLLAIFVALDVIVGTFLTFGTNIVQVGFSFIVNTVIGAFAGSLWTGIAMGIGDVVSTLLFGHFGYFPGFTFSAIIVGIIYGLFFYKKQLAWNSWKDWLYVLIAVAVIMLVDTVFFNTLWVSILYHNPFSVYLMTRLPLLWQIPFRTIVIMIILPALQRIPSIKKWIL</sequence>